<dbReference type="Pfam" id="PF00496">
    <property type="entry name" value="SBP_bac_5"/>
    <property type="match status" value="1"/>
</dbReference>
<protein>
    <submittedName>
        <fullName evidence="6">Oligopeptide transport system substrate-binding protein</fullName>
    </submittedName>
</protein>
<dbReference type="SUPFAM" id="SSF53850">
    <property type="entry name" value="Periplasmic binding protein-like II"/>
    <property type="match status" value="1"/>
</dbReference>
<evidence type="ECO:0000256" key="5">
    <source>
        <dbReference type="ARBA" id="ARBA00022856"/>
    </source>
</evidence>
<keyword evidence="4" id="KW-0732">Signal</keyword>
<dbReference type="PANTHER" id="PTHR30290">
    <property type="entry name" value="PERIPLASMIC BINDING COMPONENT OF ABC TRANSPORTER"/>
    <property type="match status" value="1"/>
</dbReference>
<reference evidence="6 7" key="1">
    <citation type="submission" date="2018-07" db="EMBL/GenBank/DDBJ databases">
        <title>Genomic Encyclopedia of Type Strains, Phase III (KMG-III): the genomes of soil and plant-associated and newly described type strains.</title>
        <authorList>
            <person name="Whitman W."/>
        </authorList>
    </citation>
    <scope>NUCLEOTIDE SEQUENCE [LARGE SCALE GENOMIC DNA]</scope>
    <source>
        <strain evidence="6 7">CECT 7031</strain>
    </source>
</reference>
<dbReference type="GO" id="GO:0015833">
    <property type="term" value="P:peptide transport"/>
    <property type="evidence" value="ECO:0007669"/>
    <property type="project" value="UniProtKB-KW"/>
</dbReference>
<dbReference type="PANTHER" id="PTHR30290:SF10">
    <property type="entry name" value="PERIPLASMIC OLIGOPEPTIDE-BINDING PROTEIN-RELATED"/>
    <property type="match status" value="1"/>
</dbReference>
<dbReference type="Gene3D" id="3.90.76.10">
    <property type="entry name" value="Dipeptide-binding Protein, Domain 1"/>
    <property type="match status" value="1"/>
</dbReference>
<dbReference type="EMBL" id="QRAS01000002">
    <property type="protein sequence ID" value="RDL06507.1"/>
    <property type="molecule type" value="Genomic_DNA"/>
</dbReference>
<evidence type="ECO:0000313" key="6">
    <source>
        <dbReference type="EMBL" id="RDL06507.1"/>
    </source>
</evidence>
<dbReference type="KEGG" id="wso:WSWS_00166"/>
<dbReference type="InterPro" id="IPR023765">
    <property type="entry name" value="SBP_5_CS"/>
</dbReference>
<comment type="caution">
    <text evidence="6">The sequence shown here is derived from an EMBL/GenBank/DDBJ whole genome shotgun (WGS) entry which is preliminary data.</text>
</comment>
<dbReference type="Proteomes" id="UP000254912">
    <property type="component" value="Unassembled WGS sequence"/>
</dbReference>
<dbReference type="InterPro" id="IPR030678">
    <property type="entry name" value="Peptide/Ni-bd"/>
</dbReference>
<comment type="subcellular location">
    <subcellularLocation>
        <location evidence="1">Cell membrane</location>
        <topology evidence="1">Lipid-anchor</topology>
    </subcellularLocation>
</comment>
<proteinExistence type="inferred from homology"/>
<dbReference type="InterPro" id="IPR000914">
    <property type="entry name" value="SBP_5_dom"/>
</dbReference>
<dbReference type="Gene3D" id="3.10.105.10">
    <property type="entry name" value="Dipeptide-binding Protein, Domain 3"/>
    <property type="match status" value="1"/>
</dbReference>
<dbReference type="GeneID" id="94545379"/>
<evidence type="ECO:0000256" key="4">
    <source>
        <dbReference type="ARBA" id="ARBA00022729"/>
    </source>
</evidence>
<dbReference type="CDD" id="cd08504">
    <property type="entry name" value="PBP2_OppA"/>
    <property type="match status" value="1"/>
</dbReference>
<keyword evidence="7" id="KW-1185">Reference proteome</keyword>
<dbReference type="PIRSF" id="PIRSF002741">
    <property type="entry name" value="MppA"/>
    <property type="match status" value="1"/>
</dbReference>
<keyword evidence="3" id="KW-0813">Transport</keyword>
<evidence type="ECO:0000256" key="1">
    <source>
        <dbReference type="ARBA" id="ARBA00004193"/>
    </source>
</evidence>
<accession>A0A288Q5C5</accession>
<sequence>MKQLGKTAVLLASVAMLGSVAVPATTASAAGKTINWSEIADLPTMDPSKSTDTVSADALAATSLPLVQFGKNNKIEFEAAKSYEKSKDGLTYTFHLRKNLKWANGDKLTAKDFVYGWQRSINPKTASEYAYLFDGVKNANAIQAGTAKVADLGISATDDYTLKVTLEKAVPYFLQVITMPVFFPQSQTFVEKQGDKYGTSAATYLSAGPYKLTGWNGSNQKYAYVKNTNYWDKQDVKTKKINVQIIKDQNTGYNLYQGKKLDFTTLSPDQVKSSKTKKAYTQIKQGATQMLQLNEAKVKAFKNLKVRQAISYAIDRKTLANNIVTGAAVPAKSYTPTGLAKDPNTGKDFAKGAAVKGAISYDKKKAAKLFKAGLKEVGISKLKITLLTDDDDSSKRVAQFLQQQLEDHLKGLTVTIKSVPKKQRLALSTAKDFDMVNFGWLADYPDASSFLDLYTSDASYNYGSWKNTTFDSVMADTKDKDANNAKARYADFKKAEQTLEKDMGVVPMYYRSTAALKNTKVKGVIFNPTGAPYNFKYAVKK</sequence>
<dbReference type="GO" id="GO:0043190">
    <property type="term" value="C:ATP-binding cassette (ABC) transporter complex"/>
    <property type="evidence" value="ECO:0007669"/>
    <property type="project" value="InterPro"/>
</dbReference>
<evidence type="ECO:0000313" key="7">
    <source>
        <dbReference type="Proteomes" id="UP000254912"/>
    </source>
</evidence>
<comment type="similarity">
    <text evidence="2">Belongs to the bacterial solute-binding protein 5 family.</text>
</comment>
<dbReference type="FunFam" id="3.10.105.10:FF:000001">
    <property type="entry name" value="Oligopeptide ABC transporter, oligopeptide-binding protein"/>
    <property type="match status" value="1"/>
</dbReference>
<dbReference type="PROSITE" id="PS01040">
    <property type="entry name" value="SBP_BACTERIAL_5"/>
    <property type="match status" value="1"/>
</dbReference>
<dbReference type="RefSeq" id="WP_070229484.1">
    <property type="nucleotide sequence ID" value="NZ_BJYO01000003.1"/>
</dbReference>
<dbReference type="FunFam" id="3.90.76.10:FF:000001">
    <property type="entry name" value="Oligopeptide ABC transporter substrate-binding protein"/>
    <property type="match status" value="1"/>
</dbReference>
<dbReference type="GO" id="GO:1904680">
    <property type="term" value="F:peptide transmembrane transporter activity"/>
    <property type="evidence" value="ECO:0007669"/>
    <property type="project" value="TreeGrafter"/>
</dbReference>
<keyword evidence="5" id="KW-0653">Protein transport</keyword>
<dbReference type="GO" id="GO:0030288">
    <property type="term" value="C:outer membrane-bounded periplasmic space"/>
    <property type="evidence" value="ECO:0007669"/>
    <property type="project" value="UniProtKB-ARBA"/>
</dbReference>
<evidence type="ECO:0000256" key="2">
    <source>
        <dbReference type="ARBA" id="ARBA00005695"/>
    </source>
</evidence>
<organism evidence="6 7">
    <name type="scientific">Weissella soli</name>
    <dbReference type="NCBI Taxonomy" id="155866"/>
    <lineage>
        <taxon>Bacteria</taxon>
        <taxon>Bacillati</taxon>
        <taxon>Bacillota</taxon>
        <taxon>Bacilli</taxon>
        <taxon>Lactobacillales</taxon>
        <taxon>Lactobacillaceae</taxon>
        <taxon>Weissella</taxon>
    </lineage>
</organism>
<dbReference type="Gene3D" id="3.40.190.10">
    <property type="entry name" value="Periplasmic binding protein-like II"/>
    <property type="match status" value="1"/>
</dbReference>
<evidence type="ECO:0000256" key="3">
    <source>
        <dbReference type="ARBA" id="ARBA00022448"/>
    </source>
</evidence>
<dbReference type="InterPro" id="IPR039424">
    <property type="entry name" value="SBP_5"/>
</dbReference>
<gene>
    <name evidence="6" type="ORF">DFP99_0885</name>
</gene>
<keyword evidence="5" id="KW-0571">Peptide transport</keyword>
<dbReference type="AlphaFoldDB" id="A0A288Q5C5"/>
<name>A0A288Q5C5_9LACO</name>